<feature type="transmembrane region" description="Helical" evidence="1">
    <location>
        <begin position="99"/>
        <end position="118"/>
    </location>
</feature>
<feature type="transmembrane region" description="Helical" evidence="1">
    <location>
        <begin position="130"/>
        <end position="150"/>
    </location>
</feature>
<name>A0A1S1YYZ8_FLAPC</name>
<keyword evidence="3" id="KW-1185">Reference proteome</keyword>
<accession>A0A1S1YYZ8</accession>
<keyword evidence="1" id="KW-0472">Membrane</keyword>
<organism evidence="2 3">
    <name type="scientific">Flammeovirga pacifica</name>
    <dbReference type="NCBI Taxonomy" id="915059"/>
    <lineage>
        <taxon>Bacteria</taxon>
        <taxon>Pseudomonadati</taxon>
        <taxon>Bacteroidota</taxon>
        <taxon>Cytophagia</taxon>
        <taxon>Cytophagales</taxon>
        <taxon>Flammeovirgaceae</taxon>
        <taxon>Flammeovirga</taxon>
    </lineage>
</organism>
<dbReference type="EMBL" id="JRYR02000001">
    <property type="protein sequence ID" value="OHX66228.1"/>
    <property type="molecule type" value="Genomic_DNA"/>
</dbReference>
<feature type="transmembrane region" description="Helical" evidence="1">
    <location>
        <begin position="62"/>
        <end position="79"/>
    </location>
</feature>
<comment type="caution">
    <text evidence="2">The sequence shown here is derived from an EMBL/GenBank/DDBJ whole genome shotgun (WGS) entry which is preliminary data.</text>
</comment>
<dbReference type="AlphaFoldDB" id="A0A1S1YYZ8"/>
<dbReference type="RefSeq" id="WP_044218316.1">
    <property type="nucleotide sequence ID" value="NZ_JRYR02000001.1"/>
</dbReference>
<reference evidence="2 3" key="1">
    <citation type="journal article" date="2012" name="Int. J. Syst. Evol. Microbiol.">
        <title>Flammeovirga pacifica sp. nov., isolated from deep-sea sediment.</title>
        <authorList>
            <person name="Xu H."/>
            <person name="Fu Y."/>
            <person name="Yang N."/>
            <person name="Ding Z."/>
            <person name="Lai Q."/>
            <person name="Zeng R."/>
        </authorList>
    </citation>
    <scope>NUCLEOTIDE SEQUENCE [LARGE SCALE GENOMIC DNA]</scope>
    <source>
        <strain evidence="3">DSM 24597 / LMG 26175 / WPAGA1</strain>
    </source>
</reference>
<evidence type="ECO:0000313" key="2">
    <source>
        <dbReference type="EMBL" id="OHX66228.1"/>
    </source>
</evidence>
<keyword evidence="1" id="KW-1133">Transmembrane helix</keyword>
<evidence type="ECO:0000313" key="3">
    <source>
        <dbReference type="Proteomes" id="UP000179797"/>
    </source>
</evidence>
<dbReference type="Proteomes" id="UP000179797">
    <property type="component" value="Unassembled WGS sequence"/>
</dbReference>
<proteinExistence type="predicted"/>
<gene>
    <name evidence="2" type="ORF">NH26_07620</name>
</gene>
<protein>
    <submittedName>
        <fullName evidence="2">Uncharacterized protein</fullName>
    </submittedName>
</protein>
<keyword evidence="1" id="KW-0812">Transmembrane</keyword>
<evidence type="ECO:0000256" key="1">
    <source>
        <dbReference type="SAM" id="Phobius"/>
    </source>
</evidence>
<dbReference type="OrthoDB" id="978136at2"/>
<dbReference type="STRING" id="915059.NH26_07620"/>
<sequence>MSSPNLTIEEENLAIDDMKNFEEHCECARDNFCNFVQKNQKYDQDQIDYLIEHSLGKDISKVFRVGYILIVWSFVAVWIDNFLIPAALGYSVVQGEASWITAIPLIFLIVNATLKAIFIKYRLKKQISWLGAYWSAVPYIGFAFLLQTQFKTDKLLYKASKDYFLYQKVVIKREVRRFFGLKSKTEETELG</sequence>